<evidence type="ECO:0000256" key="1">
    <source>
        <dbReference type="SAM" id="MobiDB-lite"/>
    </source>
</evidence>
<sequence>MALPDGSDIVGQRYVRQDGEHYVDIQILRRTYHRVLMERCEKAKHPYMASKCVVDIHQTEAQEVATFSDGTTTTRALPTVSPARTNPTLRGASHQRPSQAKRLKARVCCLMNAFLECLSVSLSLLVLRYFPCRGNSAVR</sequence>
<dbReference type="Proteomes" id="UP000070544">
    <property type="component" value="Unassembled WGS sequence"/>
</dbReference>
<organism evidence="2 3">
    <name type="scientific">Gonapodya prolifera (strain JEL478)</name>
    <name type="common">Monoblepharis prolifera</name>
    <dbReference type="NCBI Taxonomy" id="1344416"/>
    <lineage>
        <taxon>Eukaryota</taxon>
        <taxon>Fungi</taxon>
        <taxon>Fungi incertae sedis</taxon>
        <taxon>Chytridiomycota</taxon>
        <taxon>Chytridiomycota incertae sedis</taxon>
        <taxon>Monoblepharidomycetes</taxon>
        <taxon>Monoblepharidales</taxon>
        <taxon>Gonapodyaceae</taxon>
        <taxon>Gonapodya</taxon>
    </lineage>
</organism>
<feature type="region of interest" description="Disordered" evidence="1">
    <location>
        <begin position="73"/>
        <end position="97"/>
    </location>
</feature>
<feature type="compositionally biased region" description="Polar residues" evidence="1">
    <location>
        <begin position="73"/>
        <end position="88"/>
    </location>
</feature>
<proteinExistence type="predicted"/>
<evidence type="ECO:0000313" key="2">
    <source>
        <dbReference type="EMBL" id="KXS16973.1"/>
    </source>
</evidence>
<reference evidence="2 3" key="1">
    <citation type="journal article" date="2015" name="Genome Biol. Evol.">
        <title>Phylogenomic analyses indicate that early fungi evolved digesting cell walls of algal ancestors of land plants.</title>
        <authorList>
            <person name="Chang Y."/>
            <person name="Wang S."/>
            <person name="Sekimoto S."/>
            <person name="Aerts A.L."/>
            <person name="Choi C."/>
            <person name="Clum A."/>
            <person name="LaButti K.M."/>
            <person name="Lindquist E.A."/>
            <person name="Yee Ngan C."/>
            <person name="Ohm R.A."/>
            <person name="Salamov A.A."/>
            <person name="Grigoriev I.V."/>
            <person name="Spatafora J.W."/>
            <person name="Berbee M.L."/>
        </authorList>
    </citation>
    <scope>NUCLEOTIDE SEQUENCE [LARGE SCALE GENOMIC DNA]</scope>
    <source>
        <strain evidence="2 3">JEL478</strain>
    </source>
</reference>
<dbReference type="EMBL" id="KQ965749">
    <property type="protein sequence ID" value="KXS16973.1"/>
    <property type="molecule type" value="Genomic_DNA"/>
</dbReference>
<gene>
    <name evidence="2" type="ORF">M427DRAFT_55004</name>
</gene>
<dbReference type="OrthoDB" id="417877at2759"/>
<evidence type="ECO:0000313" key="3">
    <source>
        <dbReference type="Proteomes" id="UP000070544"/>
    </source>
</evidence>
<dbReference type="AlphaFoldDB" id="A0A139AKE5"/>
<name>A0A139AKE5_GONPJ</name>
<protein>
    <submittedName>
        <fullName evidence="2">Uncharacterized protein</fullName>
    </submittedName>
</protein>
<keyword evidence="3" id="KW-1185">Reference proteome</keyword>
<accession>A0A139AKE5</accession>